<dbReference type="OrthoDB" id="1641940at2"/>
<evidence type="ECO:0000256" key="7">
    <source>
        <dbReference type="ARBA" id="ARBA00023136"/>
    </source>
</evidence>
<dbReference type="GO" id="GO:0009401">
    <property type="term" value="P:phosphoenolpyruvate-dependent sugar phosphotransferase system"/>
    <property type="evidence" value="ECO:0007669"/>
    <property type="project" value="InterPro"/>
</dbReference>
<dbReference type="Pfam" id="PF02378">
    <property type="entry name" value="PTS_EIIC"/>
    <property type="match status" value="1"/>
</dbReference>
<dbReference type="AlphaFoldDB" id="A0A0P8W5W7"/>
<keyword evidence="3" id="KW-1003">Cell membrane</keyword>
<dbReference type="RefSeq" id="WP_054876335.1">
    <property type="nucleotide sequence ID" value="NZ_LKET01000043.1"/>
</dbReference>
<evidence type="ECO:0000256" key="1">
    <source>
        <dbReference type="ARBA" id="ARBA00004651"/>
    </source>
</evidence>
<keyword evidence="7 8" id="KW-0472">Membrane</keyword>
<dbReference type="Proteomes" id="UP000050326">
    <property type="component" value="Unassembled WGS sequence"/>
</dbReference>
<keyword evidence="5 8" id="KW-0812">Transmembrane</keyword>
<dbReference type="InterPro" id="IPR003352">
    <property type="entry name" value="PTS_EIIC"/>
</dbReference>
<feature type="transmembrane region" description="Helical" evidence="8">
    <location>
        <begin position="298"/>
        <end position="319"/>
    </location>
</feature>
<feature type="transmembrane region" description="Helical" evidence="8">
    <location>
        <begin position="331"/>
        <end position="351"/>
    </location>
</feature>
<keyword evidence="2" id="KW-0813">Transport</keyword>
<organism evidence="10 11">
    <name type="scientific">Oxobacter pfennigii</name>
    <dbReference type="NCBI Taxonomy" id="36849"/>
    <lineage>
        <taxon>Bacteria</taxon>
        <taxon>Bacillati</taxon>
        <taxon>Bacillota</taxon>
        <taxon>Clostridia</taxon>
        <taxon>Eubacteriales</taxon>
        <taxon>Clostridiaceae</taxon>
        <taxon>Oxobacter</taxon>
    </lineage>
</organism>
<dbReference type="PANTHER" id="PTHR33989:SF4">
    <property type="entry name" value="PTS SYSTEM N,N'-DIACETYLCHITOBIOSE-SPECIFIC EIIC COMPONENT"/>
    <property type="match status" value="1"/>
</dbReference>
<feature type="transmembrane region" description="Helical" evidence="8">
    <location>
        <begin position="106"/>
        <end position="124"/>
    </location>
</feature>
<evidence type="ECO:0000256" key="6">
    <source>
        <dbReference type="ARBA" id="ARBA00022989"/>
    </source>
</evidence>
<feature type="transmembrane region" description="Helical" evidence="8">
    <location>
        <begin position="256"/>
        <end position="278"/>
    </location>
</feature>
<proteinExistence type="predicted"/>
<dbReference type="InterPro" id="IPR051088">
    <property type="entry name" value="PTS_Sugar-EIIC/EIIB"/>
</dbReference>
<feature type="transmembrane region" description="Helical" evidence="8">
    <location>
        <begin position="80"/>
        <end position="99"/>
    </location>
</feature>
<evidence type="ECO:0000256" key="4">
    <source>
        <dbReference type="ARBA" id="ARBA00022597"/>
    </source>
</evidence>
<dbReference type="STRING" id="36849.OXPF_33400"/>
<comment type="caution">
    <text evidence="10">The sequence shown here is derived from an EMBL/GenBank/DDBJ whole genome shotgun (WGS) entry which is preliminary data.</text>
</comment>
<gene>
    <name evidence="10" type="primary">licC</name>
    <name evidence="10" type="ORF">OXPF_33400</name>
</gene>
<dbReference type="InterPro" id="IPR004501">
    <property type="entry name" value="PTS_EIIC_3"/>
</dbReference>
<feature type="transmembrane region" description="Helical" evidence="8">
    <location>
        <begin position="222"/>
        <end position="244"/>
    </location>
</feature>
<feature type="domain" description="PTS EIIC type-3" evidence="9">
    <location>
        <begin position="8"/>
        <end position="381"/>
    </location>
</feature>
<keyword evidence="11" id="KW-1185">Reference proteome</keyword>
<evidence type="ECO:0000256" key="3">
    <source>
        <dbReference type="ARBA" id="ARBA00022475"/>
    </source>
</evidence>
<feature type="transmembrane region" description="Helical" evidence="8">
    <location>
        <begin position="31"/>
        <end position="50"/>
    </location>
</feature>
<name>A0A0P8W5W7_9CLOT</name>
<comment type="subcellular location">
    <subcellularLocation>
        <location evidence="1">Cell membrane</location>
        <topology evidence="1">Multi-pass membrane protein</topology>
    </subcellularLocation>
</comment>
<dbReference type="PROSITE" id="PS51105">
    <property type="entry name" value="PTS_EIIC_TYPE_3"/>
    <property type="match status" value="1"/>
</dbReference>
<dbReference type="GO" id="GO:1902815">
    <property type="term" value="P:N,N'-diacetylchitobiose import"/>
    <property type="evidence" value="ECO:0007669"/>
    <property type="project" value="TreeGrafter"/>
</dbReference>
<dbReference type="GO" id="GO:0005886">
    <property type="term" value="C:plasma membrane"/>
    <property type="evidence" value="ECO:0007669"/>
    <property type="project" value="UniProtKB-SubCell"/>
</dbReference>
<evidence type="ECO:0000259" key="9">
    <source>
        <dbReference type="PROSITE" id="PS51105"/>
    </source>
</evidence>
<keyword evidence="4" id="KW-0762">Sugar transport</keyword>
<keyword evidence="6 8" id="KW-1133">Transmembrane helix</keyword>
<evidence type="ECO:0000313" key="11">
    <source>
        <dbReference type="Proteomes" id="UP000050326"/>
    </source>
</evidence>
<protein>
    <submittedName>
        <fullName evidence="10">Lichenan permease IIC component</fullName>
    </submittedName>
</protein>
<sequence>MKEKLTLLKTKLIEILDKHEKNLYVSNVKDILVSLCFPMTLIGSIFYIAANPPEWTNTGLLKLWTSAAYGIREQLMIPYYLTYGMAGITASFMLSYCLAKNKNLDPLLSALITAISYLAILIPGYNDTALTLLELSKITGPSSLLSGFIISAACINLLALIKSKNMGFTIKKGVSPALSYGFKNIFPIMIVVPFMWLIGWGYNILLNYLTAFLSPAFINYKGLLGSSFAKAILGSLQTSLMYIIGMNGEVLGTPSYSIFSNLGGASTLLPLIILFLLSPSKHLKQLGTLCIIPGIFNIPYPVLLAVPIILNPVYALPFIAHSILSTFMNEASVSSGLISIEVHAISGTAILSGNLTIVNVIFIILLQLLNIALGLCLYYPFYKLHEEWLIISCGTKSEKTSLSIPLISRVKIIIDKLHSLTLINNNKGRPL</sequence>
<feature type="transmembrane region" description="Helical" evidence="8">
    <location>
        <begin position="144"/>
        <end position="161"/>
    </location>
</feature>
<evidence type="ECO:0000256" key="5">
    <source>
        <dbReference type="ARBA" id="ARBA00022692"/>
    </source>
</evidence>
<dbReference type="PANTHER" id="PTHR33989">
    <property type="match status" value="1"/>
</dbReference>
<evidence type="ECO:0000256" key="2">
    <source>
        <dbReference type="ARBA" id="ARBA00022448"/>
    </source>
</evidence>
<dbReference type="GO" id="GO:0008982">
    <property type="term" value="F:protein-N(PI)-phosphohistidine-sugar phosphotransferase activity"/>
    <property type="evidence" value="ECO:0007669"/>
    <property type="project" value="InterPro"/>
</dbReference>
<accession>A0A0P8W5W7</accession>
<feature type="transmembrane region" description="Helical" evidence="8">
    <location>
        <begin position="357"/>
        <end position="379"/>
    </location>
</feature>
<dbReference type="EMBL" id="LKET01000043">
    <property type="protein sequence ID" value="KPU43090.1"/>
    <property type="molecule type" value="Genomic_DNA"/>
</dbReference>
<evidence type="ECO:0000313" key="10">
    <source>
        <dbReference type="EMBL" id="KPU43090.1"/>
    </source>
</evidence>
<evidence type="ECO:0000256" key="8">
    <source>
        <dbReference type="SAM" id="Phobius"/>
    </source>
</evidence>
<reference evidence="10 11" key="1">
    <citation type="submission" date="2015-09" db="EMBL/GenBank/DDBJ databases">
        <title>Genome sequence of Oxobacter pfennigii DSM 3222.</title>
        <authorList>
            <person name="Poehlein A."/>
            <person name="Bengelsdorf F.R."/>
            <person name="Schiel-Bengelsdorf B."/>
            <person name="Duerre P."/>
            <person name="Daniel R."/>
        </authorList>
    </citation>
    <scope>NUCLEOTIDE SEQUENCE [LARGE SCALE GENOMIC DNA]</scope>
    <source>
        <strain evidence="10 11">DSM 3222</strain>
    </source>
</reference>